<dbReference type="STRING" id="1185766.SAMN05216224_103116"/>
<dbReference type="eggNOG" id="COG1846">
    <property type="taxonomic scope" value="Bacteria"/>
</dbReference>
<dbReference type="EMBL" id="JHEH01000003">
    <property type="protein sequence ID" value="KEP71148.1"/>
    <property type="molecule type" value="Genomic_DNA"/>
</dbReference>
<comment type="caution">
    <text evidence="2">The sequence shown here is derived from an EMBL/GenBank/DDBJ whole genome shotgun (WGS) entry which is preliminary data.</text>
</comment>
<gene>
    <name evidence="2" type="ORF">DL1_10890</name>
</gene>
<dbReference type="InterPro" id="IPR036388">
    <property type="entry name" value="WH-like_DNA-bd_sf"/>
</dbReference>
<dbReference type="InterPro" id="IPR036390">
    <property type="entry name" value="WH_DNA-bd_sf"/>
</dbReference>
<dbReference type="OrthoDB" id="8077146at2"/>
<protein>
    <recommendedName>
        <fullName evidence="1">HTH marR-type domain-containing protein</fullName>
    </recommendedName>
</protein>
<dbReference type="Proteomes" id="UP000027725">
    <property type="component" value="Unassembled WGS sequence"/>
</dbReference>
<organism evidence="2 3">
    <name type="scientific">Thioclava dalianensis</name>
    <dbReference type="NCBI Taxonomy" id="1185766"/>
    <lineage>
        <taxon>Bacteria</taxon>
        <taxon>Pseudomonadati</taxon>
        <taxon>Pseudomonadota</taxon>
        <taxon>Alphaproteobacteria</taxon>
        <taxon>Rhodobacterales</taxon>
        <taxon>Paracoccaceae</taxon>
        <taxon>Thioclava</taxon>
    </lineage>
</organism>
<accession>A0A074TQ61</accession>
<proteinExistence type="predicted"/>
<sequence length="156" mass="17418">MPDRARDKRTETASEGGAERLNELIGFHLRQASIFDLQGALSALAPTELRTVPVSVLMCIVEHPGLSAADTCRRLRIKRANIVPILSDLEKRGLIYRETDPGDQRIQHLFPTPEGAQTARTAFAALVAHEDRLLARLDPSERAMLRTLLTKIWQQS</sequence>
<evidence type="ECO:0000313" key="2">
    <source>
        <dbReference type="EMBL" id="KEP71148.1"/>
    </source>
</evidence>
<dbReference type="PRINTS" id="PR00598">
    <property type="entry name" value="HTHMARR"/>
</dbReference>
<dbReference type="GO" id="GO:0003700">
    <property type="term" value="F:DNA-binding transcription factor activity"/>
    <property type="evidence" value="ECO:0007669"/>
    <property type="project" value="InterPro"/>
</dbReference>
<reference evidence="2 3" key="1">
    <citation type="submission" date="2014-03" db="EMBL/GenBank/DDBJ databases">
        <title>The draft genome sequence of Thioclava dalianensis DLFJ1-1.</title>
        <authorList>
            <person name="Lai Q."/>
            <person name="Shao Z."/>
        </authorList>
    </citation>
    <scope>NUCLEOTIDE SEQUENCE [LARGE SCALE GENOMIC DNA]</scope>
    <source>
        <strain evidence="2 3">DLFJ1-1</strain>
    </source>
</reference>
<dbReference type="SUPFAM" id="SSF46785">
    <property type="entry name" value="Winged helix' DNA-binding domain"/>
    <property type="match status" value="1"/>
</dbReference>
<dbReference type="GO" id="GO:0006950">
    <property type="term" value="P:response to stress"/>
    <property type="evidence" value="ECO:0007669"/>
    <property type="project" value="TreeGrafter"/>
</dbReference>
<dbReference type="PANTHER" id="PTHR33164:SF57">
    <property type="entry name" value="MARR-FAMILY TRANSCRIPTIONAL REGULATOR"/>
    <property type="match status" value="1"/>
</dbReference>
<name>A0A074TQ61_9RHOB</name>
<keyword evidence="3" id="KW-1185">Reference proteome</keyword>
<dbReference type="InterPro" id="IPR000835">
    <property type="entry name" value="HTH_MarR-typ"/>
</dbReference>
<dbReference type="PROSITE" id="PS50995">
    <property type="entry name" value="HTH_MARR_2"/>
    <property type="match status" value="1"/>
</dbReference>
<dbReference type="Pfam" id="PF01047">
    <property type="entry name" value="MarR"/>
    <property type="match status" value="1"/>
</dbReference>
<dbReference type="SMART" id="SM00347">
    <property type="entry name" value="HTH_MARR"/>
    <property type="match status" value="1"/>
</dbReference>
<dbReference type="Gene3D" id="1.10.10.10">
    <property type="entry name" value="Winged helix-like DNA-binding domain superfamily/Winged helix DNA-binding domain"/>
    <property type="match status" value="1"/>
</dbReference>
<evidence type="ECO:0000259" key="1">
    <source>
        <dbReference type="PROSITE" id="PS50995"/>
    </source>
</evidence>
<dbReference type="AlphaFoldDB" id="A0A074TQ61"/>
<dbReference type="PANTHER" id="PTHR33164">
    <property type="entry name" value="TRANSCRIPTIONAL REGULATOR, MARR FAMILY"/>
    <property type="match status" value="1"/>
</dbReference>
<feature type="domain" description="HTH marR-type" evidence="1">
    <location>
        <begin position="18"/>
        <end position="154"/>
    </location>
</feature>
<dbReference type="RefSeq" id="WP_051693299.1">
    <property type="nucleotide sequence ID" value="NZ_FOVB01000003.1"/>
</dbReference>
<evidence type="ECO:0000313" key="3">
    <source>
        <dbReference type="Proteomes" id="UP000027725"/>
    </source>
</evidence>
<dbReference type="InterPro" id="IPR039422">
    <property type="entry name" value="MarR/SlyA-like"/>
</dbReference>